<reference evidence="3" key="1">
    <citation type="submission" date="2021-06" db="EMBL/GenBank/DDBJ databases">
        <authorList>
            <person name="Hodson N. C."/>
            <person name="Mongue J. A."/>
            <person name="Jaron S. K."/>
        </authorList>
    </citation>
    <scope>NUCLEOTIDE SEQUENCE</scope>
</reference>
<dbReference type="PROSITE" id="PS01186">
    <property type="entry name" value="EGF_2"/>
    <property type="match status" value="2"/>
</dbReference>
<comment type="caution">
    <text evidence="1">Lacks conserved residue(s) required for the propagation of feature annotation.</text>
</comment>
<protein>
    <recommendedName>
        <fullName evidence="2">EGF-like domain-containing protein</fullName>
    </recommendedName>
</protein>
<feature type="domain" description="EGF-like" evidence="2">
    <location>
        <begin position="55"/>
        <end position="93"/>
    </location>
</feature>
<gene>
    <name evidence="3" type="ORF">AFUS01_LOCUS35074</name>
</gene>
<organism evidence="3 4">
    <name type="scientific">Allacma fusca</name>
    <dbReference type="NCBI Taxonomy" id="39272"/>
    <lineage>
        <taxon>Eukaryota</taxon>
        <taxon>Metazoa</taxon>
        <taxon>Ecdysozoa</taxon>
        <taxon>Arthropoda</taxon>
        <taxon>Hexapoda</taxon>
        <taxon>Collembola</taxon>
        <taxon>Symphypleona</taxon>
        <taxon>Sminthuridae</taxon>
        <taxon>Allacma</taxon>
    </lineage>
</organism>
<keyword evidence="4" id="KW-1185">Reference proteome</keyword>
<evidence type="ECO:0000313" key="3">
    <source>
        <dbReference type="EMBL" id="CAG7824943.1"/>
    </source>
</evidence>
<dbReference type="SMART" id="SM00181">
    <property type="entry name" value="EGF"/>
    <property type="match status" value="4"/>
</dbReference>
<evidence type="ECO:0000259" key="2">
    <source>
        <dbReference type="PROSITE" id="PS50026"/>
    </source>
</evidence>
<dbReference type="PROSITE" id="PS50026">
    <property type="entry name" value="EGF_3"/>
    <property type="match status" value="2"/>
</dbReference>
<comment type="caution">
    <text evidence="3">The sequence shown here is derived from an EMBL/GenBank/DDBJ whole genome shotgun (WGS) entry which is preliminary data.</text>
</comment>
<dbReference type="AlphaFoldDB" id="A0A8J2L4K5"/>
<name>A0A8J2L4K5_9HEXA</name>
<dbReference type="InterPro" id="IPR000742">
    <property type="entry name" value="EGF"/>
</dbReference>
<dbReference type="EMBL" id="CAJVCH010534516">
    <property type="protein sequence ID" value="CAG7824943.1"/>
    <property type="molecule type" value="Genomic_DNA"/>
</dbReference>
<sequence>DPCEDICGLNAKCRTVNHIPECHCPGSLVGDPYFLCREKIVQVQNVTTTTERSGENDPCDPTPCGDHGDCKFSGKVLVCVCKPGYFGTPPNCTPKHCYSKDECPIHQACIQGSCSDPCITGVCGKNAKCRVVNQIPVCSCAPGFTGDPFDECKVQLPEDIILGPSNITSGENDVSTSPCQAMTCGRNAQCTVLGDGRPICRCMEGYNQGDPYTACYTESELVANPCMS</sequence>
<feature type="non-terminal residue" evidence="3">
    <location>
        <position position="1"/>
    </location>
</feature>
<evidence type="ECO:0000256" key="1">
    <source>
        <dbReference type="PROSITE-ProRule" id="PRU00076"/>
    </source>
</evidence>
<dbReference type="Proteomes" id="UP000708208">
    <property type="component" value="Unassembled WGS sequence"/>
</dbReference>
<dbReference type="PANTHER" id="PTHR22963">
    <property type="entry name" value="ENDOGLIN-RELATED"/>
    <property type="match status" value="1"/>
</dbReference>
<accession>A0A8J2L4K5</accession>
<proteinExistence type="predicted"/>
<feature type="non-terminal residue" evidence="3">
    <location>
        <position position="228"/>
    </location>
</feature>
<evidence type="ECO:0000313" key="4">
    <source>
        <dbReference type="Proteomes" id="UP000708208"/>
    </source>
</evidence>
<keyword evidence="1" id="KW-0245">EGF-like domain</keyword>
<dbReference type="OrthoDB" id="4405280at2759"/>
<feature type="domain" description="EGF-like" evidence="2">
    <location>
        <begin position="115"/>
        <end position="153"/>
    </location>
</feature>
<dbReference type="PANTHER" id="PTHR22963:SF39">
    <property type="entry name" value="DUMPY"/>
    <property type="match status" value="1"/>
</dbReference>